<evidence type="ECO:0000313" key="1">
    <source>
        <dbReference type="EMBL" id="TVU47888.1"/>
    </source>
</evidence>
<dbReference type="Gene3D" id="1.10.510.10">
    <property type="entry name" value="Transferase(Phosphotransferase) domain 1"/>
    <property type="match status" value="1"/>
</dbReference>
<protein>
    <recommendedName>
        <fullName evidence="3">Serine-threonine/tyrosine-protein kinase catalytic domain-containing protein</fullName>
    </recommendedName>
</protein>
<proteinExistence type="predicted"/>
<dbReference type="AlphaFoldDB" id="A0A5J9WI45"/>
<dbReference type="OrthoDB" id="1918322at2759"/>
<gene>
    <name evidence="1" type="ORF">EJB05_07504</name>
</gene>
<reference evidence="1 2" key="1">
    <citation type="journal article" date="2019" name="Sci. Rep.">
        <title>A high-quality genome of Eragrostis curvula grass provides insights into Poaceae evolution and supports new strategies to enhance forage quality.</title>
        <authorList>
            <person name="Carballo J."/>
            <person name="Santos B.A.C.M."/>
            <person name="Zappacosta D."/>
            <person name="Garbus I."/>
            <person name="Selva J.P."/>
            <person name="Gallo C.A."/>
            <person name="Diaz A."/>
            <person name="Albertini E."/>
            <person name="Caccamo M."/>
            <person name="Echenique V."/>
        </authorList>
    </citation>
    <scope>NUCLEOTIDE SEQUENCE [LARGE SCALE GENOMIC DNA]</scope>
    <source>
        <strain evidence="2">cv. Victoria</strain>
        <tissue evidence="1">Leaf</tissue>
    </source>
</reference>
<dbReference type="Gramene" id="TVU47888">
    <property type="protein sequence ID" value="TVU47888"/>
    <property type="gene ID" value="EJB05_07504"/>
</dbReference>
<evidence type="ECO:0008006" key="3">
    <source>
        <dbReference type="Google" id="ProtNLM"/>
    </source>
</evidence>
<sequence length="92" mass="10276">MYDVEIASPENMEFLEKVGSIAIACLKEDMDERPNMKQVAENLQFVRREWKQRQGTYGDQVADEISLESPSISLTMNATGAETPAAVVLHDS</sequence>
<keyword evidence="2" id="KW-1185">Reference proteome</keyword>
<evidence type="ECO:0000313" key="2">
    <source>
        <dbReference type="Proteomes" id="UP000324897"/>
    </source>
</evidence>
<name>A0A5J9WI45_9POAL</name>
<organism evidence="1 2">
    <name type="scientific">Eragrostis curvula</name>
    <name type="common">weeping love grass</name>
    <dbReference type="NCBI Taxonomy" id="38414"/>
    <lineage>
        <taxon>Eukaryota</taxon>
        <taxon>Viridiplantae</taxon>
        <taxon>Streptophyta</taxon>
        <taxon>Embryophyta</taxon>
        <taxon>Tracheophyta</taxon>
        <taxon>Spermatophyta</taxon>
        <taxon>Magnoliopsida</taxon>
        <taxon>Liliopsida</taxon>
        <taxon>Poales</taxon>
        <taxon>Poaceae</taxon>
        <taxon>PACMAD clade</taxon>
        <taxon>Chloridoideae</taxon>
        <taxon>Eragrostideae</taxon>
        <taxon>Eragrostidinae</taxon>
        <taxon>Eragrostis</taxon>
    </lineage>
</organism>
<comment type="caution">
    <text evidence="1">The sequence shown here is derived from an EMBL/GenBank/DDBJ whole genome shotgun (WGS) entry which is preliminary data.</text>
</comment>
<feature type="non-terminal residue" evidence="1">
    <location>
        <position position="1"/>
    </location>
</feature>
<accession>A0A5J9WI45</accession>
<dbReference type="Proteomes" id="UP000324897">
    <property type="component" value="Chromosome 5"/>
</dbReference>
<dbReference type="EMBL" id="RWGY01000004">
    <property type="protein sequence ID" value="TVU47888.1"/>
    <property type="molecule type" value="Genomic_DNA"/>
</dbReference>